<dbReference type="Pfam" id="PF13471">
    <property type="entry name" value="Transglut_core3"/>
    <property type="match status" value="1"/>
</dbReference>
<proteinExistence type="predicted"/>
<sequence>MRRARRFPPTARELRLFCTAWARLAQARMMHARMDAPAVLRRLRRPARAPGRPRAGAPTADEMRWALAAAARRAPWRADCLVQALAGKMWLESLGRDAELRLGALRGADGALTAHAWLELDGLPATGGALSPELAAFAPAADPPAAPD</sequence>
<reference evidence="2 3" key="1">
    <citation type="submission" date="2016-12" db="EMBL/GenBank/DDBJ databases">
        <authorList>
            <person name="Song W.-J."/>
            <person name="Kurnit D.M."/>
        </authorList>
    </citation>
    <scope>NUCLEOTIDE SEQUENCE [LARGE SCALE GENOMIC DNA]</scope>
    <source>
        <strain evidence="2 3">CGMCC 1.10808</strain>
    </source>
</reference>
<evidence type="ECO:0000313" key="2">
    <source>
        <dbReference type="EMBL" id="SHN75592.1"/>
    </source>
</evidence>
<dbReference type="EMBL" id="FRDL01000011">
    <property type="protein sequence ID" value="SHN75592.1"/>
    <property type="molecule type" value="Genomic_DNA"/>
</dbReference>
<dbReference type="AlphaFoldDB" id="A0A1M7TXV4"/>
<dbReference type="NCBIfam" id="NF033537">
    <property type="entry name" value="lasso_biosyn_B2"/>
    <property type="match status" value="1"/>
</dbReference>
<dbReference type="InterPro" id="IPR032708">
    <property type="entry name" value="McjB_C"/>
</dbReference>
<name>A0A1M7TXV4_9RHOB</name>
<gene>
    <name evidence="2" type="ORF">SAMN05216200_11176</name>
</gene>
<dbReference type="Proteomes" id="UP000184066">
    <property type="component" value="Unassembled WGS sequence"/>
</dbReference>
<organism evidence="2 3">
    <name type="scientific">Oceanicella actignis</name>
    <dbReference type="NCBI Taxonomy" id="1189325"/>
    <lineage>
        <taxon>Bacteria</taxon>
        <taxon>Pseudomonadati</taxon>
        <taxon>Pseudomonadota</taxon>
        <taxon>Alphaproteobacteria</taxon>
        <taxon>Rhodobacterales</taxon>
        <taxon>Paracoccaceae</taxon>
        <taxon>Oceanicella</taxon>
    </lineage>
</organism>
<dbReference type="STRING" id="1189325.SAMN04488119_11076"/>
<evidence type="ECO:0000313" key="3">
    <source>
        <dbReference type="Proteomes" id="UP000184066"/>
    </source>
</evidence>
<accession>A0A1M7TXV4</accession>
<dbReference type="RefSeq" id="WP_125459055.1">
    <property type="nucleotide sequence ID" value="NZ_FOHL01000010.1"/>
</dbReference>
<dbReference type="OrthoDB" id="3790432at2"/>
<protein>
    <submittedName>
        <fullName evidence="2">Transglutaminase-like superfamily protein</fullName>
    </submittedName>
</protein>
<evidence type="ECO:0000259" key="1">
    <source>
        <dbReference type="Pfam" id="PF13471"/>
    </source>
</evidence>
<keyword evidence="3" id="KW-1185">Reference proteome</keyword>
<dbReference type="InterPro" id="IPR053521">
    <property type="entry name" value="McjB-like"/>
</dbReference>
<feature type="domain" description="Microcin J25-processing protein McjB C-terminal" evidence="1">
    <location>
        <begin position="39"/>
        <end position="139"/>
    </location>
</feature>